<dbReference type="InterPro" id="IPR028090">
    <property type="entry name" value="JAB_dom_prok"/>
</dbReference>
<dbReference type="GO" id="GO:0008270">
    <property type="term" value="F:zinc ion binding"/>
    <property type="evidence" value="ECO:0007669"/>
    <property type="project" value="TreeGrafter"/>
</dbReference>
<keyword evidence="1" id="KW-0645">Protease</keyword>
<dbReference type="EMBL" id="SMAB01000027">
    <property type="protein sequence ID" value="TCS78464.1"/>
    <property type="molecule type" value="Genomic_DNA"/>
</dbReference>
<accession>A0A4R3K6F3</accession>
<dbReference type="Proteomes" id="UP000295788">
    <property type="component" value="Unassembled WGS sequence"/>
</dbReference>
<dbReference type="InterPro" id="IPR051929">
    <property type="entry name" value="VirAsm_ModProt"/>
</dbReference>
<dbReference type="Gene3D" id="3.40.140.10">
    <property type="entry name" value="Cytidine Deaminase, domain 2"/>
    <property type="match status" value="1"/>
</dbReference>
<name>A0A4R3K6F3_9BACI</name>
<dbReference type="GO" id="GO:0006508">
    <property type="term" value="P:proteolysis"/>
    <property type="evidence" value="ECO:0007669"/>
    <property type="project" value="UniProtKB-KW"/>
</dbReference>
<evidence type="ECO:0000256" key="1">
    <source>
        <dbReference type="ARBA" id="ARBA00022670"/>
    </source>
</evidence>
<organism evidence="7 8">
    <name type="scientific">Tepidibacillus fermentans</name>
    <dbReference type="NCBI Taxonomy" id="1281767"/>
    <lineage>
        <taxon>Bacteria</taxon>
        <taxon>Bacillati</taxon>
        <taxon>Bacillota</taxon>
        <taxon>Bacilli</taxon>
        <taxon>Bacillales</taxon>
        <taxon>Bacillaceae</taxon>
        <taxon>Tepidibacillus</taxon>
    </lineage>
</organism>
<proteinExistence type="predicted"/>
<reference evidence="7 8" key="1">
    <citation type="submission" date="2019-03" db="EMBL/GenBank/DDBJ databases">
        <title>Genomic Encyclopedia of Type Strains, Phase IV (KMG-IV): sequencing the most valuable type-strain genomes for metagenomic binning, comparative biology and taxonomic classification.</title>
        <authorList>
            <person name="Goeker M."/>
        </authorList>
    </citation>
    <scope>NUCLEOTIDE SEQUENCE [LARGE SCALE GENOMIC DNA]</scope>
    <source>
        <strain evidence="7 8">DSM 23802</strain>
    </source>
</reference>
<dbReference type="SUPFAM" id="SSF102712">
    <property type="entry name" value="JAB1/MPN domain"/>
    <property type="match status" value="1"/>
</dbReference>
<dbReference type="AlphaFoldDB" id="A0A4R3K6F3"/>
<feature type="domain" description="JAB1/MPN/MOV34 metalloenzyme" evidence="6">
    <location>
        <begin position="1"/>
        <end position="128"/>
    </location>
</feature>
<keyword evidence="7" id="KW-0647">Proteasome</keyword>
<sequence length="132" mass="15512">MIIFQSVIDQFIQYAKEQYPNEACGILVSSLDDQQINEFIPIPNQSSNPIHEFEFEPSTIIKAFHRIEVEKKEWIGVIHSHPISKAYPSSIDVHNWFYPELSYWIYSLLDDQLKAYTIIKGEVREIPYSTFN</sequence>
<dbReference type="Pfam" id="PF14464">
    <property type="entry name" value="Prok-JAB"/>
    <property type="match status" value="1"/>
</dbReference>
<dbReference type="CDD" id="cd08070">
    <property type="entry name" value="MPN_like"/>
    <property type="match status" value="1"/>
</dbReference>
<protein>
    <submittedName>
        <fullName evidence="7">Proteasome lid subunit RPN8/RPN11</fullName>
    </submittedName>
</protein>
<evidence type="ECO:0000256" key="5">
    <source>
        <dbReference type="ARBA" id="ARBA00023049"/>
    </source>
</evidence>
<evidence type="ECO:0000256" key="4">
    <source>
        <dbReference type="ARBA" id="ARBA00022833"/>
    </source>
</evidence>
<dbReference type="RefSeq" id="WP_132770560.1">
    <property type="nucleotide sequence ID" value="NZ_SMAB01000027.1"/>
</dbReference>
<evidence type="ECO:0000256" key="3">
    <source>
        <dbReference type="ARBA" id="ARBA00022801"/>
    </source>
</evidence>
<evidence type="ECO:0000256" key="2">
    <source>
        <dbReference type="ARBA" id="ARBA00022723"/>
    </source>
</evidence>
<dbReference type="SMART" id="SM00232">
    <property type="entry name" value="JAB_MPN"/>
    <property type="match status" value="1"/>
</dbReference>
<keyword evidence="4" id="KW-0862">Zinc</keyword>
<dbReference type="PANTHER" id="PTHR34858">
    <property type="entry name" value="CYSO-CYSTEINE PEPTIDASE"/>
    <property type="match status" value="1"/>
</dbReference>
<dbReference type="PANTHER" id="PTHR34858:SF1">
    <property type="entry name" value="CYSO-CYSTEINE PEPTIDASE"/>
    <property type="match status" value="1"/>
</dbReference>
<keyword evidence="5" id="KW-0482">Metalloprotease</keyword>
<keyword evidence="2" id="KW-0479">Metal-binding</keyword>
<comment type="caution">
    <text evidence="7">The sequence shown here is derived from an EMBL/GenBank/DDBJ whole genome shotgun (WGS) entry which is preliminary data.</text>
</comment>
<evidence type="ECO:0000313" key="7">
    <source>
        <dbReference type="EMBL" id="TCS78464.1"/>
    </source>
</evidence>
<keyword evidence="3" id="KW-0378">Hydrolase</keyword>
<dbReference type="InterPro" id="IPR000555">
    <property type="entry name" value="JAMM/MPN+_dom"/>
</dbReference>
<evidence type="ECO:0000313" key="8">
    <source>
        <dbReference type="Proteomes" id="UP000295788"/>
    </source>
</evidence>
<evidence type="ECO:0000259" key="6">
    <source>
        <dbReference type="SMART" id="SM00232"/>
    </source>
</evidence>
<keyword evidence="8" id="KW-1185">Reference proteome</keyword>
<dbReference type="GO" id="GO:0008235">
    <property type="term" value="F:metalloexopeptidase activity"/>
    <property type="evidence" value="ECO:0007669"/>
    <property type="project" value="TreeGrafter"/>
</dbReference>
<gene>
    <name evidence="7" type="ORF">EDD72_1278</name>
</gene>
<dbReference type="GO" id="GO:0000502">
    <property type="term" value="C:proteasome complex"/>
    <property type="evidence" value="ECO:0007669"/>
    <property type="project" value="UniProtKB-KW"/>
</dbReference>
<dbReference type="OrthoDB" id="9802958at2"/>